<reference evidence="1 2" key="1">
    <citation type="submission" date="2019-08" db="EMBL/GenBank/DDBJ databases">
        <authorList>
            <person name="Shi S."/>
        </authorList>
    </citation>
    <scope>NUCLEOTIDE SEQUENCE [LARGE SCALE GENOMIC DNA]</scope>
    <source>
        <strain evidence="1 2">GY10130</strain>
    </source>
</reference>
<dbReference type="EMBL" id="VRTY01000043">
    <property type="protein sequence ID" value="TXK45367.1"/>
    <property type="molecule type" value="Genomic_DNA"/>
</dbReference>
<dbReference type="OrthoDB" id="9797162at2"/>
<name>A0A5C8K4A5_9BACT</name>
<proteinExistence type="predicted"/>
<comment type="caution">
    <text evidence="1">The sequence shown here is derived from an EMBL/GenBank/DDBJ whole genome shotgun (WGS) entry which is preliminary data.</text>
</comment>
<organism evidence="1 2">
    <name type="scientific">Pontibacter qinzhouensis</name>
    <dbReference type="NCBI Taxonomy" id="2603253"/>
    <lineage>
        <taxon>Bacteria</taxon>
        <taxon>Pseudomonadati</taxon>
        <taxon>Bacteroidota</taxon>
        <taxon>Cytophagia</taxon>
        <taxon>Cytophagales</taxon>
        <taxon>Hymenobacteraceae</taxon>
        <taxon>Pontibacter</taxon>
    </lineage>
</organism>
<dbReference type="SUPFAM" id="SSF48371">
    <property type="entry name" value="ARM repeat"/>
    <property type="match status" value="1"/>
</dbReference>
<evidence type="ECO:0008006" key="3">
    <source>
        <dbReference type="Google" id="ProtNLM"/>
    </source>
</evidence>
<sequence length="195" mass="22679">MSVLLKDIYNKALVQRLSTNLSQHYPMFQQQEFIQAVLDELWERRELKERMRHITRCVHRFLPLPYTQQLDVLYNIAPGYTGLAGIIFPDFVEVYGLEYYEESVAALAAFTSYSSSEFAVRPFIQLHPAPMMEQMQRWATHENHLLRRLASEGCRPRLPWAIGLPDLRKDPSPVLPILEALKADSSELCTEKRSQ</sequence>
<evidence type="ECO:0000313" key="1">
    <source>
        <dbReference type="EMBL" id="TXK45367.1"/>
    </source>
</evidence>
<dbReference type="Proteomes" id="UP000321926">
    <property type="component" value="Unassembled WGS sequence"/>
</dbReference>
<gene>
    <name evidence="1" type="ORF">FVR03_12585</name>
</gene>
<dbReference type="RefSeq" id="WP_147922103.1">
    <property type="nucleotide sequence ID" value="NZ_VRTY01000043.1"/>
</dbReference>
<keyword evidence="2" id="KW-1185">Reference proteome</keyword>
<dbReference type="InterPro" id="IPR016024">
    <property type="entry name" value="ARM-type_fold"/>
</dbReference>
<dbReference type="AlphaFoldDB" id="A0A5C8K4A5"/>
<evidence type="ECO:0000313" key="2">
    <source>
        <dbReference type="Proteomes" id="UP000321926"/>
    </source>
</evidence>
<dbReference type="Gene3D" id="1.25.40.290">
    <property type="entry name" value="ARM repeat domains"/>
    <property type="match status" value="1"/>
</dbReference>
<protein>
    <recommendedName>
        <fullName evidence="3">DNA alkylation repair protein</fullName>
    </recommendedName>
</protein>
<accession>A0A5C8K4A5</accession>